<evidence type="ECO:0000313" key="2">
    <source>
        <dbReference type="EMBL" id="XBS71167.1"/>
    </source>
</evidence>
<keyword evidence="1" id="KW-0472">Membrane</keyword>
<reference evidence="2" key="1">
    <citation type="submission" date="2024-06" db="EMBL/GenBank/DDBJ databases">
        <authorList>
            <person name="Coelho C."/>
            <person name="Bento M."/>
            <person name="Garcia E."/>
            <person name="Camelo A."/>
            <person name="Brandao I."/>
            <person name="Espirito Santo C."/>
            <person name="Trovao J."/>
            <person name="Verissimo A."/>
            <person name="Costa J."/>
            <person name="Tiago I."/>
        </authorList>
    </citation>
    <scope>NUCLEOTIDE SEQUENCE</scope>
    <source>
        <strain evidence="2">KWT182</strain>
    </source>
</reference>
<gene>
    <name evidence="2" type="ORF">ABK905_09475</name>
</gene>
<evidence type="ECO:0008006" key="3">
    <source>
        <dbReference type="Google" id="ProtNLM"/>
    </source>
</evidence>
<name>A0AAU7QDB1_9GAMM</name>
<dbReference type="AlphaFoldDB" id="A0AAU7QDB1"/>
<feature type="transmembrane region" description="Helical" evidence="1">
    <location>
        <begin position="6"/>
        <end position="29"/>
    </location>
</feature>
<evidence type="ECO:0000256" key="1">
    <source>
        <dbReference type="SAM" id="Phobius"/>
    </source>
</evidence>
<proteinExistence type="predicted"/>
<organism evidence="2">
    <name type="scientific">Acerihabitans sp. KWT182</name>
    <dbReference type="NCBI Taxonomy" id="3157919"/>
    <lineage>
        <taxon>Bacteria</taxon>
        <taxon>Pseudomonadati</taxon>
        <taxon>Pseudomonadota</taxon>
        <taxon>Gammaproteobacteria</taxon>
        <taxon>Enterobacterales</taxon>
        <taxon>Pectobacteriaceae</taxon>
        <taxon>Acerihabitans</taxon>
    </lineage>
</organism>
<accession>A0AAU7QDB1</accession>
<protein>
    <recommendedName>
        <fullName evidence="3">DUF4760 domain-containing protein</fullName>
    </recommendedName>
</protein>
<dbReference type="EMBL" id="CP157947">
    <property type="protein sequence ID" value="XBS71167.1"/>
    <property type="molecule type" value="Genomic_DNA"/>
</dbReference>
<keyword evidence="1" id="KW-0812">Transmembrane</keyword>
<keyword evidence="1" id="KW-1133">Transmembrane helix</keyword>
<sequence length="192" mass="22917">MNIILTILSAIGGLGFIITTILAIVGYVSRESLKFLLEKRIREFQSSIDNNIYISKYQFEKEYSIYQGIWEKLIDLKFTTLELRPQIEFNISVENKNQERERKLIKFAEDFNEFLLVYQYGKPFYSKEVFEELKTIDHLSRKEEAEYHFLHTPEDKGYWSEASKQNKEIIAQVDKCCESIRNRIESYKIIDR</sequence>